<dbReference type="PROSITE" id="PS00372">
    <property type="entry name" value="PTS_EIIA_TYPE_2_HIS"/>
    <property type="match status" value="1"/>
</dbReference>
<dbReference type="Gene3D" id="3.40.930.10">
    <property type="entry name" value="Mannitol-specific EII, Chain A"/>
    <property type="match status" value="1"/>
</dbReference>
<dbReference type="AlphaFoldDB" id="A0A2N1PRF3"/>
<proteinExistence type="predicted"/>
<comment type="caution">
    <text evidence="2">The sequence shown here is derived from an EMBL/GenBank/DDBJ whole genome shotgun (WGS) entry which is preliminary data.</text>
</comment>
<gene>
    <name evidence="2" type="ORF">CVV64_08200</name>
</gene>
<reference evidence="2 3" key="1">
    <citation type="journal article" date="2017" name="ISME J.">
        <title>Potential for microbial H2 and metal transformations associated with novel bacteria and archaea in deep terrestrial subsurface sediments.</title>
        <authorList>
            <person name="Hernsdorf A.W."/>
            <person name="Amano Y."/>
            <person name="Miyakawa K."/>
            <person name="Ise K."/>
            <person name="Suzuki Y."/>
            <person name="Anantharaman K."/>
            <person name="Probst A."/>
            <person name="Burstein D."/>
            <person name="Thomas B.C."/>
            <person name="Banfield J.F."/>
        </authorList>
    </citation>
    <scope>NUCLEOTIDE SEQUENCE [LARGE SCALE GENOMIC DNA]</scope>
    <source>
        <strain evidence="2">HGW-Wallbacteria-1</strain>
    </source>
</reference>
<feature type="domain" description="PTS EIIA type-2" evidence="1">
    <location>
        <begin position="1"/>
        <end position="146"/>
    </location>
</feature>
<dbReference type="Pfam" id="PF00359">
    <property type="entry name" value="PTS_EIIA_2"/>
    <property type="match status" value="1"/>
</dbReference>
<evidence type="ECO:0000313" key="2">
    <source>
        <dbReference type="EMBL" id="PKK90852.1"/>
    </source>
</evidence>
<keyword evidence="2" id="KW-0813">Transport</keyword>
<dbReference type="InterPro" id="IPR016152">
    <property type="entry name" value="PTrfase/Anion_transptr"/>
</dbReference>
<evidence type="ECO:0000259" key="1">
    <source>
        <dbReference type="PROSITE" id="PS51094"/>
    </source>
</evidence>
<protein>
    <submittedName>
        <fullName evidence="2">PTS sugar transporter subunit IIA</fullName>
    </submittedName>
</protein>
<keyword evidence="2" id="KW-0762">Sugar transport</keyword>
<dbReference type="PROSITE" id="PS51094">
    <property type="entry name" value="PTS_EIIA_TYPE_2"/>
    <property type="match status" value="1"/>
</dbReference>
<accession>A0A2N1PRF3</accession>
<dbReference type="Proteomes" id="UP000233256">
    <property type="component" value="Unassembled WGS sequence"/>
</dbReference>
<dbReference type="InterPro" id="IPR002178">
    <property type="entry name" value="PTS_EIIA_type-2_dom"/>
</dbReference>
<evidence type="ECO:0000313" key="3">
    <source>
        <dbReference type="Proteomes" id="UP000233256"/>
    </source>
</evidence>
<dbReference type="SUPFAM" id="SSF55804">
    <property type="entry name" value="Phoshotransferase/anion transport protein"/>
    <property type="match status" value="1"/>
</dbReference>
<dbReference type="CDD" id="cd00211">
    <property type="entry name" value="PTS_IIA_fru"/>
    <property type="match status" value="1"/>
</dbReference>
<dbReference type="PANTHER" id="PTHR47738:SF2">
    <property type="entry name" value="PTS SYSTEM FRUCTOSE-LIKE EIIA COMPONENT"/>
    <property type="match status" value="1"/>
</dbReference>
<dbReference type="PANTHER" id="PTHR47738">
    <property type="entry name" value="PTS SYSTEM FRUCTOSE-LIKE EIIA COMPONENT-RELATED"/>
    <property type="match status" value="1"/>
</dbReference>
<name>A0A2N1PRF3_9BACT</name>
<sequence>MKISDCLSIDRIIDLECDRKAEVMECLIDVTSTASVVHDKEDFRQAILRREEILSTGIGLGLAVPHAKIGTVSSLVMSLGRHLKGIDFDSLDGNPVNFVVMIGANKDDQQGYLNILAEISGFFKDVTFRDRIMRARGPEEIMALFS</sequence>
<dbReference type="InterPro" id="IPR051541">
    <property type="entry name" value="PTS_SugarTrans_NitroReg"/>
</dbReference>
<organism evidence="2 3">
    <name type="scientific">Candidatus Wallbacteria bacterium HGW-Wallbacteria-1</name>
    <dbReference type="NCBI Taxonomy" id="2013854"/>
    <lineage>
        <taxon>Bacteria</taxon>
        <taxon>Candidatus Walliibacteriota</taxon>
    </lineage>
</organism>
<dbReference type="EMBL" id="PGXC01000004">
    <property type="protein sequence ID" value="PKK90852.1"/>
    <property type="molecule type" value="Genomic_DNA"/>
</dbReference>